<gene>
    <name evidence="1" type="ORF">JYE49_03055</name>
</gene>
<sequence length="249" mass="28462">MKEQAYFLEEIAANGHVALNVMQYDGWLLRFSEGFTGRANSISVIYPSRKGIEEKVAYCEKCYAKQGLPTLFKLTEYDTELSNYLEKRGYKVVTPTDVMILDLEKTDLAADMSECVFAEKPQEWLPAYFEFENRKGKEQELFRQIVDKVVVDTIYCTVMKDGKPAACASTASEQGYVLLHNVVVDPAQRGQGLGEKLCRAILAKAKEDGARYAYLQVVQGNNVALNLYRKLGFEKVYTYWYMKQVNREQ</sequence>
<proteinExistence type="predicted"/>
<evidence type="ECO:0000313" key="2">
    <source>
        <dbReference type="Proteomes" id="UP000682782"/>
    </source>
</evidence>
<name>A0AC61N8V3_9FIRM</name>
<evidence type="ECO:0000313" key="1">
    <source>
        <dbReference type="EMBL" id="QUC67698.1"/>
    </source>
</evidence>
<dbReference type="EMBL" id="CP068393">
    <property type="protein sequence ID" value="QUC67698.1"/>
    <property type="molecule type" value="Genomic_DNA"/>
</dbReference>
<reference evidence="1" key="1">
    <citation type="submission" date="2021-01" db="EMBL/GenBank/DDBJ databases">
        <title>Complete genome sequence of Clostridiales bacterium R-7.</title>
        <authorList>
            <person name="Mahoney-Kurpe S.C."/>
            <person name="Palevich N."/>
            <person name="Koike S."/>
            <person name="Moon C.D."/>
            <person name="Attwood G.T."/>
        </authorList>
    </citation>
    <scope>NUCLEOTIDE SEQUENCE</scope>
    <source>
        <strain evidence="1">R-7</strain>
    </source>
</reference>
<keyword evidence="2" id="KW-1185">Reference proteome</keyword>
<protein>
    <submittedName>
        <fullName evidence="1">GNAT family N-acetyltransferase</fullName>
    </submittedName>
</protein>
<accession>A0AC61N8V3</accession>
<organism evidence="1 2">
    <name type="scientific">Aristaeella hokkaidonensis</name>
    <dbReference type="NCBI Taxonomy" id="3046382"/>
    <lineage>
        <taxon>Bacteria</taxon>
        <taxon>Bacillati</taxon>
        <taxon>Bacillota</taxon>
        <taxon>Clostridia</taxon>
        <taxon>Eubacteriales</taxon>
        <taxon>Aristaeellaceae</taxon>
        <taxon>Aristaeella</taxon>
    </lineage>
</organism>
<dbReference type="Proteomes" id="UP000682782">
    <property type="component" value="Chromosome"/>
</dbReference>